<dbReference type="InterPro" id="IPR036614">
    <property type="entry name" value="RusA-like_sf"/>
</dbReference>
<gene>
    <name evidence="1" type="ORF">FPZ44_23705</name>
</gene>
<sequence length="197" mass="22892">MELNLLLPVPTSINKLYINEYQYQKNFVTKKVERVPTGRRILSKEGRAVKAQIQGRARVQLNEQPHWDYEWTKENFVYQDTIIYFARRGSDDNNIYKLLNDSLEGITYDNDSRVLVRTQRIVYDSQNPRIEVSIKPVEFIGIFENAETLEGFQKDCEGCSKYRKGSCSILKDSIAGTVREEIGSIHNPICTAYKEKK</sequence>
<dbReference type="Proteomes" id="UP000318102">
    <property type="component" value="Unassembled WGS sequence"/>
</dbReference>
<keyword evidence="2" id="KW-1185">Reference proteome</keyword>
<accession>A0A559IE81</accession>
<name>A0A559IE81_9BACL</name>
<dbReference type="InterPro" id="IPR008822">
    <property type="entry name" value="Endonuclease_RusA-like"/>
</dbReference>
<organism evidence="1 2">
    <name type="scientific">Paenibacillus agilis</name>
    <dbReference type="NCBI Taxonomy" id="3020863"/>
    <lineage>
        <taxon>Bacteria</taxon>
        <taxon>Bacillati</taxon>
        <taxon>Bacillota</taxon>
        <taxon>Bacilli</taxon>
        <taxon>Bacillales</taxon>
        <taxon>Paenibacillaceae</taxon>
        <taxon>Paenibacillus</taxon>
    </lineage>
</organism>
<dbReference type="Pfam" id="PF05866">
    <property type="entry name" value="RusA"/>
    <property type="match status" value="1"/>
</dbReference>
<protein>
    <submittedName>
        <fullName evidence="1">RusA family crossover junction endodeoxyribonuclease</fullName>
    </submittedName>
</protein>
<dbReference type="AlphaFoldDB" id="A0A559IE81"/>
<dbReference type="EMBL" id="VNJK01000006">
    <property type="protein sequence ID" value="TVX85962.1"/>
    <property type="molecule type" value="Genomic_DNA"/>
</dbReference>
<evidence type="ECO:0000313" key="1">
    <source>
        <dbReference type="EMBL" id="TVX85962.1"/>
    </source>
</evidence>
<proteinExistence type="predicted"/>
<comment type="caution">
    <text evidence="1">The sequence shown here is derived from an EMBL/GenBank/DDBJ whole genome shotgun (WGS) entry which is preliminary data.</text>
</comment>
<dbReference type="SUPFAM" id="SSF103084">
    <property type="entry name" value="Holliday junction resolvase RusA"/>
    <property type="match status" value="1"/>
</dbReference>
<dbReference type="GO" id="GO:0006281">
    <property type="term" value="P:DNA repair"/>
    <property type="evidence" value="ECO:0007669"/>
    <property type="project" value="InterPro"/>
</dbReference>
<dbReference type="OrthoDB" id="2395342at2"/>
<reference evidence="1 2" key="1">
    <citation type="submission" date="2019-07" db="EMBL/GenBank/DDBJ databases">
        <authorList>
            <person name="Kim J."/>
        </authorList>
    </citation>
    <scope>NUCLEOTIDE SEQUENCE [LARGE SCALE GENOMIC DNA]</scope>
    <source>
        <strain evidence="1 2">N4</strain>
    </source>
</reference>
<dbReference type="GO" id="GO:0006310">
    <property type="term" value="P:DNA recombination"/>
    <property type="evidence" value="ECO:0007669"/>
    <property type="project" value="InterPro"/>
</dbReference>
<dbReference type="Gene3D" id="3.30.1330.70">
    <property type="entry name" value="Holliday junction resolvase RusA"/>
    <property type="match status" value="1"/>
</dbReference>
<dbReference type="RefSeq" id="WP_144994665.1">
    <property type="nucleotide sequence ID" value="NZ_VNJK01000006.1"/>
</dbReference>
<evidence type="ECO:0000313" key="2">
    <source>
        <dbReference type="Proteomes" id="UP000318102"/>
    </source>
</evidence>
<dbReference type="GO" id="GO:0000287">
    <property type="term" value="F:magnesium ion binding"/>
    <property type="evidence" value="ECO:0007669"/>
    <property type="project" value="InterPro"/>
</dbReference>